<comment type="similarity">
    <text evidence="6">Belongs to the exbB/tolQ family.</text>
</comment>
<evidence type="ECO:0000259" key="8">
    <source>
        <dbReference type="Pfam" id="PF01618"/>
    </source>
</evidence>
<evidence type="ECO:0000256" key="7">
    <source>
        <dbReference type="SAM" id="Phobius"/>
    </source>
</evidence>
<feature type="transmembrane region" description="Helical" evidence="7">
    <location>
        <begin position="68"/>
        <end position="88"/>
    </location>
</feature>
<keyword evidence="10" id="KW-1185">Reference proteome</keyword>
<sequence length="143" mass="15299">MIFTIATQLNSIASTFAIINRFREGGPFGMTLVLVCLILAIVFIALAGKHMKSNQISFEKFKSLAKQVALLGLVIGLFNAVLGLIQAFDAIEAAGDIPPAMLAGGLKVALLSPLFGILTFIIGRTGTFILDWVNKENQTSTED</sequence>
<reference evidence="9" key="1">
    <citation type="submission" date="2023-06" db="EMBL/GenBank/DDBJ databases">
        <title>Robiginitalea aurantiacus sp. nov. and Algoriphagus sediminis sp. nov., isolated from coastal sediment.</title>
        <authorList>
            <person name="Zhou Z.Y."/>
            <person name="An J."/>
            <person name="Jia Y.W."/>
            <person name="Du Z.J."/>
        </authorList>
    </citation>
    <scope>NUCLEOTIDE SEQUENCE</scope>
    <source>
        <strain evidence="9">C2-7</strain>
    </source>
</reference>
<keyword evidence="5 7" id="KW-0472">Membrane</keyword>
<proteinExistence type="inferred from homology"/>
<evidence type="ECO:0000256" key="6">
    <source>
        <dbReference type="RuleBase" id="RU004057"/>
    </source>
</evidence>
<dbReference type="Proteomes" id="UP001171916">
    <property type="component" value="Unassembled WGS sequence"/>
</dbReference>
<accession>A0ABT7Y9L8</accession>
<evidence type="ECO:0000256" key="3">
    <source>
        <dbReference type="ARBA" id="ARBA00022692"/>
    </source>
</evidence>
<keyword evidence="4 7" id="KW-1133">Transmembrane helix</keyword>
<evidence type="ECO:0000313" key="10">
    <source>
        <dbReference type="Proteomes" id="UP001171916"/>
    </source>
</evidence>
<evidence type="ECO:0000256" key="4">
    <source>
        <dbReference type="ARBA" id="ARBA00022989"/>
    </source>
</evidence>
<gene>
    <name evidence="9" type="ORF">QVH07_03570</name>
</gene>
<evidence type="ECO:0000256" key="5">
    <source>
        <dbReference type="ARBA" id="ARBA00023136"/>
    </source>
</evidence>
<dbReference type="RefSeq" id="WP_289998771.1">
    <property type="nucleotide sequence ID" value="NZ_JAUEPH010000002.1"/>
</dbReference>
<name>A0ABT7Y9L8_9BACT</name>
<comment type="subcellular location">
    <subcellularLocation>
        <location evidence="1">Cell membrane</location>
        <topology evidence="1">Multi-pass membrane protein</topology>
    </subcellularLocation>
    <subcellularLocation>
        <location evidence="6">Membrane</location>
        <topology evidence="6">Multi-pass membrane protein</topology>
    </subcellularLocation>
</comment>
<feature type="transmembrane region" description="Helical" evidence="7">
    <location>
        <begin position="100"/>
        <end position="122"/>
    </location>
</feature>
<comment type="caution">
    <text evidence="9">The sequence shown here is derived from an EMBL/GenBank/DDBJ whole genome shotgun (WGS) entry which is preliminary data.</text>
</comment>
<dbReference type="InterPro" id="IPR002898">
    <property type="entry name" value="MotA_ExbB_proton_chnl"/>
</dbReference>
<dbReference type="EMBL" id="JAUEPH010000002">
    <property type="protein sequence ID" value="MDN3203207.1"/>
    <property type="molecule type" value="Genomic_DNA"/>
</dbReference>
<evidence type="ECO:0000313" key="9">
    <source>
        <dbReference type="EMBL" id="MDN3203207.1"/>
    </source>
</evidence>
<feature type="transmembrane region" description="Helical" evidence="7">
    <location>
        <begin position="27"/>
        <end position="47"/>
    </location>
</feature>
<evidence type="ECO:0000256" key="2">
    <source>
        <dbReference type="ARBA" id="ARBA00022475"/>
    </source>
</evidence>
<keyword evidence="3 7" id="KW-0812">Transmembrane</keyword>
<protein>
    <submittedName>
        <fullName evidence="9">MotA/TolQ/ExbB proton channel family protein</fullName>
    </submittedName>
</protein>
<feature type="domain" description="MotA/TolQ/ExbB proton channel" evidence="8">
    <location>
        <begin position="54"/>
        <end position="119"/>
    </location>
</feature>
<dbReference type="Pfam" id="PF01618">
    <property type="entry name" value="MotA_ExbB"/>
    <property type="match status" value="1"/>
</dbReference>
<keyword evidence="2" id="KW-1003">Cell membrane</keyword>
<keyword evidence="6" id="KW-0813">Transport</keyword>
<evidence type="ECO:0000256" key="1">
    <source>
        <dbReference type="ARBA" id="ARBA00004651"/>
    </source>
</evidence>
<organism evidence="9 10">
    <name type="scientific">Algoriphagus sediminis</name>
    <dbReference type="NCBI Taxonomy" id="3057113"/>
    <lineage>
        <taxon>Bacteria</taxon>
        <taxon>Pseudomonadati</taxon>
        <taxon>Bacteroidota</taxon>
        <taxon>Cytophagia</taxon>
        <taxon>Cytophagales</taxon>
        <taxon>Cyclobacteriaceae</taxon>
        <taxon>Algoriphagus</taxon>
    </lineage>
</organism>
<keyword evidence="6" id="KW-0653">Protein transport</keyword>